<name>A0A1G2CAN8_9BACT</name>
<sequence length="277" mass="30221">MSEPRIISIATDCCDWNAKFRLQTRVGTLFGQIPAFGGVFDDLSLGGTVADGIDAATGEPAIVVGNAAARRGCNSNGSPFGSVQVGKTLVVTTVAGYALSFLQHLGLVNAADVRVFDTEEVLRIAVERGLMDEARAIRAAATQFRSYEFELHLARWLWDGEDFPSRPLATIPPLLKQIWWIDDGRSGNLKHFGNCKLSVLPEEVDWQPGRTLPIRIGSVTYPVTCYPHLSDIPDGQHGLAEGSSGIDDHRWLELQIKGRSAAEFFEANIGSDVHFLE</sequence>
<comment type="caution">
    <text evidence="1">The sequence shown here is derived from an EMBL/GenBank/DDBJ whole genome shotgun (WGS) entry which is preliminary data.</text>
</comment>
<dbReference type="EMBL" id="MHKX01000031">
    <property type="protein sequence ID" value="OGY97537.1"/>
    <property type="molecule type" value="Genomic_DNA"/>
</dbReference>
<dbReference type="Gene3D" id="2.40.30.90">
    <property type="entry name" value="Bacterial fluorinating enzyme like"/>
    <property type="match status" value="1"/>
</dbReference>
<evidence type="ECO:0000313" key="1">
    <source>
        <dbReference type="EMBL" id="OGY97537.1"/>
    </source>
</evidence>
<reference evidence="1 2" key="1">
    <citation type="journal article" date="2016" name="Nat. Commun.">
        <title>Thousands of microbial genomes shed light on interconnected biogeochemical processes in an aquifer system.</title>
        <authorList>
            <person name="Anantharaman K."/>
            <person name="Brown C.T."/>
            <person name="Hug L.A."/>
            <person name="Sharon I."/>
            <person name="Castelle C.J."/>
            <person name="Probst A.J."/>
            <person name="Thomas B.C."/>
            <person name="Singh A."/>
            <person name="Wilkins M.J."/>
            <person name="Karaoz U."/>
            <person name="Brodie E.L."/>
            <person name="Williams K.H."/>
            <person name="Hubbard S.S."/>
            <person name="Banfield J.F."/>
        </authorList>
    </citation>
    <scope>NUCLEOTIDE SEQUENCE [LARGE SCALE GENOMIC DNA]</scope>
</reference>
<dbReference type="Proteomes" id="UP000179059">
    <property type="component" value="Unassembled WGS sequence"/>
</dbReference>
<dbReference type="STRING" id="1798647.A2855_02590"/>
<organism evidence="1 2">
    <name type="scientific">Candidatus Liptonbacteria bacterium RIFCSPHIGHO2_01_FULL_57_28</name>
    <dbReference type="NCBI Taxonomy" id="1798647"/>
    <lineage>
        <taxon>Bacteria</taxon>
        <taxon>Candidatus Liptoniibacteriota</taxon>
    </lineage>
</organism>
<proteinExistence type="predicted"/>
<gene>
    <name evidence="1" type="ORF">A2855_02590</name>
</gene>
<dbReference type="AlphaFoldDB" id="A0A1G2CAN8"/>
<dbReference type="InterPro" id="IPR023227">
    <property type="entry name" value="SAM_OH_AdoTrfase_C_sf"/>
</dbReference>
<protein>
    <submittedName>
        <fullName evidence="1">Uncharacterized protein</fullName>
    </submittedName>
</protein>
<accession>A0A1G2CAN8</accession>
<evidence type="ECO:0000313" key="2">
    <source>
        <dbReference type="Proteomes" id="UP000179059"/>
    </source>
</evidence>